<feature type="transmembrane region" description="Helical" evidence="1">
    <location>
        <begin position="218"/>
        <end position="241"/>
    </location>
</feature>
<keyword evidence="3" id="KW-1185">Reference proteome</keyword>
<protein>
    <submittedName>
        <fullName evidence="2">HupE/UreJ family protein</fullName>
    </submittedName>
</protein>
<proteinExistence type="predicted"/>
<dbReference type="RefSeq" id="WP_254737275.1">
    <property type="nucleotide sequence ID" value="NZ_JANCLU010000001.1"/>
</dbReference>
<keyword evidence="1" id="KW-0812">Transmembrane</keyword>
<dbReference type="Pfam" id="PF13795">
    <property type="entry name" value="HupE_UreJ_2"/>
    <property type="match status" value="1"/>
</dbReference>
<evidence type="ECO:0000313" key="2">
    <source>
        <dbReference type="EMBL" id="MCP8936905.1"/>
    </source>
</evidence>
<feature type="transmembrane region" description="Helical" evidence="1">
    <location>
        <begin position="118"/>
        <end position="136"/>
    </location>
</feature>
<feature type="transmembrane region" description="Helical" evidence="1">
    <location>
        <begin position="90"/>
        <end position="112"/>
    </location>
</feature>
<name>A0ABT1L860_9HYPH</name>
<keyword evidence="1" id="KW-1133">Transmembrane helix</keyword>
<dbReference type="EMBL" id="JANCLU010000001">
    <property type="protein sequence ID" value="MCP8936905.1"/>
    <property type="molecule type" value="Genomic_DNA"/>
</dbReference>
<evidence type="ECO:0000313" key="3">
    <source>
        <dbReference type="Proteomes" id="UP001205890"/>
    </source>
</evidence>
<comment type="caution">
    <text evidence="2">The sequence shown here is derived from an EMBL/GenBank/DDBJ whole genome shotgun (WGS) entry which is preliminary data.</text>
</comment>
<feature type="transmembrane region" description="Helical" evidence="1">
    <location>
        <begin position="187"/>
        <end position="206"/>
    </location>
</feature>
<keyword evidence="1" id="KW-0472">Membrane</keyword>
<dbReference type="Proteomes" id="UP001205890">
    <property type="component" value="Unassembled WGS sequence"/>
</dbReference>
<evidence type="ECO:0000256" key="1">
    <source>
        <dbReference type="SAM" id="Phobius"/>
    </source>
</evidence>
<dbReference type="InterPro" id="IPR032809">
    <property type="entry name" value="Put_HupE_UreJ"/>
</dbReference>
<feature type="transmembrane region" description="Helical" evidence="1">
    <location>
        <begin position="148"/>
        <end position="167"/>
    </location>
</feature>
<feature type="transmembrane region" description="Helical" evidence="1">
    <location>
        <begin position="61"/>
        <end position="83"/>
    </location>
</feature>
<organism evidence="2 3">
    <name type="scientific">Alsobacter ponti</name>
    <dbReference type="NCBI Taxonomy" id="2962936"/>
    <lineage>
        <taxon>Bacteria</taxon>
        <taxon>Pseudomonadati</taxon>
        <taxon>Pseudomonadota</taxon>
        <taxon>Alphaproteobacteria</taxon>
        <taxon>Hyphomicrobiales</taxon>
        <taxon>Alsobacteraceae</taxon>
        <taxon>Alsobacter</taxon>
    </lineage>
</organism>
<accession>A0ABT1L860</accession>
<reference evidence="2 3" key="1">
    <citation type="submission" date="2022-07" db="EMBL/GenBank/DDBJ databases">
        <authorList>
            <person name="Li W.-J."/>
            <person name="Deng Q.-Q."/>
        </authorList>
    </citation>
    <scope>NUCLEOTIDE SEQUENCE [LARGE SCALE GENOMIC DNA]</scope>
    <source>
        <strain evidence="2 3">SYSU M60028</strain>
    </source>
</reference>
<sequence length="246" mass="25544">MTPHLALRHRMAGGMRPAAVAAIVLIALALLTRLAQAHGVADSDAAFVRTGGRHVLAFFYLGAKHMVTGVDHLLFLFGIVMLLDRASRIVAAVTAFSLGHSATLLAAAWGGWRVDPSLVDAAIGFSVAYMAFDAIGGVEALFGRRPNVIAMVFLFGLVHGLGLASRLQELSAASPARLANLLGFNLGVEAGQLAALLAMLAAIGAWRASASFQRARVVAGGLIMIGGVVLMETQLAAWSLAEGGPR</sequence>
<gene>
    <name evidence="2" type="ORF">NK718_00105</name>
</gene>